<dbReference type="InterPro" id="IPR057670">
    <property type="entry name" value="SH3_retrovirus"/>
</dbReference>
<evidence type="ECO:0000313" key="3">
    <source>
        <dbReference type="Proteomes" id="UP000765509"/>
    </source>
</evidence>
<sequence>MAIPRHQRKWKLAPAREKGVLLGYEKDNTLDRILRLNNKKVAISKHATFDKFSFPDVNQGLPLTNPMTSTNQKQFIVETNSAETVDDQSLSKNLIQSVLDLILLSTPIPKGTKAMVFSTTR</sequence>
<reference evidence="2" key="1">
    <citation type="submission" date="2021-03" db="EMBL/GenBank/DDBJ databases">
        <title>Draft genome sequence of rust myrtle Austropuccinia psidii MF-1, a brazilian biotype.</title>
        <authorList>
            <person name="Quecine M.C."/>
            <person name="Pachon D.M.R."/>
            <person name="Bonatelli M.L."/>
            <person name="Correr F.H."/>
            <person name="Franceschini L.M."/>
            <person name="Leite T.F."/>
            <person name="Margarido G.R.A."/>
            <person name="Almeida C.A."/>
            <person name="Ferrarezi J.A."/>
            <person name="Labate C.A."/>
        </authorList>
    </citation>
    <scope>NUCLEOTIDE SEQUENCE</scope>
    <source>
        <strain evidence="2">MF-1</strain>
    </source>
</reference>
<dbReference type="EMBL" id="AVOT02002804">
    <property type="protein sequence ID" value="MBW0471578.1"/>
    <property type="molecule type" value="Genomic_DNA"/>
</dbReference>
<evidence type="ECO:0000313" key="2">
    <source>
        <dbReference type="EMBL" id="MBW0471578.1"/>
    </source>
</evidence>
<feature type="domain" description="Retroviral polymerase SH3-like" evidence="1">
    <location>
        <begin position="3"/>
        <end position="58"/>
    </location>
</feature>
<evidence type="ECO:0000259" key="1">
    <source>
        <dbReference type="Pfam" id="PF25597"/>
    </source>
</evidence>
<dbReference type="AlphaFoldDB" id="A0A9Q3GL58"/>
<keyword evidence="3" id="KW-1185">Reference proteome</keyword>
<gene>
    <name evidence="2" type="ORF">O181_011293</name>
</gene>
<dbReference type="Pfam" id="PF25597">
    <property type="entry name" value="SH3_retrovirus"/>
    <property type="match status" value="1"/>
</dbReference>
<proteinExistence type="predicted"/>
<name>A0A9Q3GL58_9BASI</name>
<accession>A0A9Q3GL58</accession>
<dbReference type="OrthoDB" id="2518452at2759"/>
<dbReference type="Proteomes" id="UP000765509">
    <property type="component" value="Unassembled WGS sequence"/>
</dbReference>
<protein>
    <recommendedName>
        <fullName evidence="1">Retroviral polymerase SH3-like domain-containing protein</fullName>
    </recommendedName>
</protein>
<comment type="caution">
    <text evidence="2">The sequence shown here is derived from an EMBL/GenBank/DDBJ whole genome shotgun (WGS) entry which is preliminary data.</text>
</comment>
<organism evidence="2 3">
    <name type="scientific">Austropuccinia psidii MF-1</name>
    <dbReference type="NCBI Taxonomy" id="1389203"/>
    <lineage>
        <taxon>Eukaryota</taxon>
        <taxon>Fungi</taxon>
        <taxon>Dikarya</taxon>
        <taxon>Basidiomycota</taxon>
        <taxon>Pucciniomycotina</taxon>
        <taxon>Pucciniomycetes</taxon>
        <taxon>Pucciniales</taxon>
        <taxon>Sphaerophragmiaceae</taxon>
        <taxon>Austropuccinia</taxon>
    </lineage>
</organism>